<evidence type="ECO:0000259" key="6">
    <source>
        <dbReference type="Pfam" id="PF02518"/>
    </source>
</evidence>
<dbReference type="PANTHER" id="PTHR24421:SF63">
    <property type="entry name" value="SENSOR HISTIDINE KINASE DESK"/>
    <property type="match status" value="1"/>
</dbReference>
<evidence type="ECO:0008006" key="10">
    <source>
        <dbReference type="Google" id="ProtNLM"/>
    </source>
</evidence>
<feature type="transmembrane region" description="Helical" evidence="5">
    <location>
        <begin position="219"/>
        <end position="238"/>
    </location>
</feature>
<evidence type="ECO:0000259" key="7">
    <source>
        <dbReference type="Pfam" id="PF07730"/>
    </source>
</evidence>
<feature type="domain" description="Histidine kinase/HSP90-like ATPase" evidence="6">
    <location>
        <begin position="364"/>
        <end position="457"/>
    </location>
</feature>
<feature type="region of interest" description="Disordered" evidence="4">
    <location>
        <begin position="32"/>
        <end position="73"/>
    </location>
</feature>
<feature type="region of interest" description="Disordered" evidence="4">
    <location>
        <begin position="514"/>
        <end position="547"/>
    </location>
</feature>
<dbReference type="EMBL" id="JABEND010000007">
    <property type="protein sequence ID" value="NNG36619.1"/>
    <property type="molecule type" value="Genomic_DNA"/>
</dbReference>
<dbReference type="AlphaFoldDB" id="A0A849A7U2"/>
<dbReference type="InterPro" id="IPR011712">
    <property type="entry name" value="Sig_transdc_His_kin_sub3_dim/P"/>
</dbReference>
<dbReference type="Gene3D" id="3.30.565.10">
    <property type="entry name" value="Histidine kinase-like ATPase, C-terminal domain"/>
    <property type="match status" value="1"/>
</dbReference>
<evidence type="ECO:0000313" key="8">
    <source>
        <dbReference type="EMBL" id="NNG36619.1"/>
    </source>
</evidence>
<keyword evidence="9" id="KW-1185">Reference proteome</keyword>
<proteinExistence type="predicted"/>
<dbReference type="InterPro" id="IPR036890">
    <property type="entry name" value="HATPase_C_sf"/>
</dbReference>
<dbReference type="InterPro" id="IPR003594">
    <property type="entry name" value="HATPase_dom"/>
</dbReference>
<evidence type="ECO:0000256" key="1">
    <source>
        <dbReference type="ARBA" id="ARBA00022679"/>
    </source>
</evidence>
<keyword evidence="3" id="KW-0902">Two-component regulatory system</keyword>
<dbReference type="Proteomes" id="UP000562984">
    <property type="component" value="Unassembled WGS sequence"/>
</dbReference>
<feature type="domain" description="Signal transduction histidine kinase subgroup 3 dimerisation and phosphoacceptor" evidence="7">
    <location>
        <begin position="259"/>
        <end position="323"/>
    </location>
</feature>
<dbReference type="Pfam" id="PF02518">
    <property type="entry name" value="HATPase_c"/>
    <property type="match status" value="1"/>
</dbReference>
<gene>
    <name evidence="8" type="ORF">HKD39_13055</name>
</gene>
<name>A0A849A7U2_9ACTN</name>
<evidence type="ECO:0000313" key="9">
    <source>
        <dbReference type="Proteomes" id="UP000562984"/>
    </source>
</evidence>
<evidence type="ECO:0000256" key="2">
    <source>
        <dbReference type="ARBA" id="ARBA00022777"/>
    </source>
</evidence>
<feature type="transmembrane region" description="Helical" evidence="5">
    <location>
        <begin position="108"/>
        <end position="131"/>
    </location>
</feature>
<evidence type="ECO:0000256" key="5">
    <source>
        <dbReference type="SAM" id="Phobius"/>
    </source>
</evidence>
<evidence type="ECO:0000256" key="3">
    <source>
        <dbReference type="ARBA" id="ARBA00023012"/>
    </source>
</evidence>
<keyword evidence="1" id="KW-0808">Transferase</keyword>
<reference evidence="8 9" key="1">
    <citation type="submission" date="2020-05" db="EMBL/GenBank/DDBJ databases">
        <title>Nakamurella sp. DB0629 isolated from air conditioner.</title>
        <authorList>
            <person name="Kim D.H."/>
            <person name="Kim D.-U."/>
        </authorList>
    </citation>
    <scope>NUCLEOTIDE SEQUENCE [LARGE SCALE GENOMIC DNA]</scope>
    <source>
        <strain evidence="8 9">DB0629</strain>
    </source>
</reference>
<protein>
    <recommendedName>
        <fullName evidence="10">Two-component system sensor histidine kinase DesK</fullName>
    </recommendedName>
</protein>
<dbReference type="Gene3D" id="1.20.5.1930">
    <property type="match status" value="1"/>
</dbReference>
<comment type="caution">
    <text evidence="8">The sequence shown here is derived from an EMBL/GenBank/DDBJ whole genome shotgun (WGS) entry which is preliminary data.</text>
</comment>
<dbReference type="SUPFAM" id="SSF55874">
    <property type="entry name" value="ATPase domain of HSP90 chaperone/DNA topoisomerase II/histidine kinase"/>
    <property type="match status" value="1"/>
</dbReference>
<dbReference type="RefSeq" id="WP_171200311.1">
    <property type="nucleotide sequence ID" value="NZ_JABEND010000007.1"/>
</dbReference>
<keyword evidence="5" id="KW-1133">Transmembrane helix</keyword>
<feature type="transmembrane region" description="Helical" evidence="5">
    <location>
        <begin position="177"/>
        <end position="207"/>
    </location>
</feature>
<keyword evidence="5" id="KW-0472">Membrane</keyword>
<sequence length="547" mass="57162">MKTAEVVRRALTGWRAMLGTAAGRRPAAWVPAPQLRQRSDARETSGAVSGETPAGSDSRSGAHPGGDPGGGSTRHTDRSGLLISLFWSCIWLFWLVQPVASLWFHRSFAAALTGSVLVALFGALYVAHLVLQRAVMVRVRWPLRTWPNVAGLARFAALGAVAAGLVLVAGQDGFPAVFFVAISAVWTLPLWAAGCCAAMAGAGYWILQLHVSGWVEDTGSLFGLGFGFLGALLGISGARRQRELQRERERNAQLMVADERARFARDLHDLLGHSLTVMTVKAELAGRLFDLDPAAARREVGDLERLSRQALSDVRGAVEGYREISLNTELIGARNALDAAGIRAELPSALGDVPDDLRELFAWTVREAITNVLRHSAATRCSIRITETAITVRDNGFGAADANAGVFADAAAGRSDTAAAGAADGGHGLRSLRERAAAVGATVVTRRLRPGFELTVTVLPTTGPPADPAAAAPLTGRPAEPPVETPVTAAVEPSGEPFGGALAPLVAVPAVRGRTPRAATASTGQGTPARQPVSDRAADRGAGGGAR</sequence>
<dbReference type="PANTHER" id="PTHR24421">
    <property type="entry name" value="NITRATE/NITRITE SENSOR PROTEIN NARX-RELATED"/>
    <property type="match status" value="1"/>
</dbReference>
<keyword evidence="5" id="KW-0812">Transmembrane</keyword>
<dbReference type="InterPro" id="IPR050482">
    <property type="entry name" value="Sensor_HK_TwoCompSys"/>
</dbReference>
<dbReference type="Pfam" id="PF07730">
    <property type="entry name" value="HisKA_3"/>
    <property type="match status" value="1"/>
</dbReference>
<evidence type="ECO:0000256" key="4">
    <source>
        <dbReference type="SAM" id="MobiDB-lite"/>
    </source>
</evidence>
<feature type="transmembrane region" description="Helical" evidence="5">
    <location>
        <begin position="151"/>
        <end position="170"/>
    </location>
</feature>
<feature type="compositionally biased region" description="Gly residues" evidence="4">
    <location>
        <begin position="63"/>
        <end position="72"/>
    </location>
</feature>
<dbReference type="GO" id="GO:0046983">
    <property type="term" value="F:protein dimerization activity"/>
    <property type="evidence" value="ECO:0007669"/>
    <property type="project" value="InterPro"/>
</dbReference>
<feature type="region of interest" description="Disordered" evidence="4">
    <location>
        <begin position="459"/>
        <end position="485"/>
    </location>
</feature>
<dbReference type="GO" id="GO:0000155">
    <property type="term" value="F:phosphorelay sensor kinase activity"/>
    <property type="evidence" value="ECO:0007669"/>
    <property type="project" value="InterPro"/>
</dbReference>
<accession>A0A849A7U2</accession>
<keyword evidence="2" id="KW-0418">Kinase</keyword>
<feature type="transmembrane region" description="Helical" evidence="5">
    <location>
        <begin position="79"/>
        <end position="96"/>
    </location>
</feature>
<organism evidence="8 9">
    <name type="scientific">Nakamurella aerolata</name>
    <dbReference type="NCBI Taxonomy" id="1656892"/>
    <lineage>
        <taxon>Bacteria</taxon>
        <taxon>Bacillati</taxon>
        <taxon>Actinomycetota</taxon>
        <taxon>Actinomycetes</taxon>
        <taxon>Nakamurellales</taxon>
        <taxon>Nakamurellaceae</taxon>
        <taxon>Nakamurella</taxon>
    </lineage>
</organism>
<dbReference type="GO" id="GO:0016020">
    <property type="term" value="C:membrane"/>
    <property type="evidence" value="ECO:0007669"/>
    <property type="project" value="InterPro"/>
</dbReference>